<reference evidence="1" key="1">
    <citation type="journal article" date="2009" name="Rice">
        <title>De Novo Next Generation Sequencing of Plant Genomes.</title>
        <authorList>
            <person name="Rounsley S."/>
            <person name="Marri P.R."/>
            <person name="Yu Y."/>
            <person name="He R."/>
            <person name="Sisneros N."/>
            <person name="Goicoechea J.L."/>
            <person name="Lee S.J."/>
            <person name="Angelova A."/>
            <person name="Kudrna D."/>
            <person name="Luo M."/>
            <person name="Affourtit J."/>
            <person name="Desany B."/>
            <person name="Knight J."/>
            <person name="Niazi F."/>
            <person name="Egholm M."/>
            <person name="Wing R.A."/>
        </authorList>
    </citation>
    <scope>NUCLEOTIDE SEQUENCE [LARGE SCALE GENOMIC DNA]</scope>
    <source>
        <strain evidence="1">cv. IRGC 105608</strain>
    </source>
</reference>
<evidence type="ECO:0000313" key="1">
    <source>
        <dbReference type="EnsemblPlants" id="OBART12G09680.1"/>
    </source>
</evidence>
<evidence type="ECO:0000313" key="2">
    <source>
        <dbReference type="Proteomes" id="UP000026960"/>
    </source>
</evidence>
<dbReference type="HOGENOM" id="CLU_2174845_0_0_1"/>
<organism evidence="1">
    <name type="scientific">Oryza barthii</name>
    <dbReference type="NCBI Taxonomy" id="65489"/>
    <lineage>
        <taxon>Eukaryota</taxon>
        <taxon>Viridiplantae</taxon>
        <taxon>Streptophyta</taxon>
        <taxon>Embryophyta</taxon>
        <taxon>Tracheophyta</taxon>
        <taxon>Spermatophyta</taxon>
        <taxon>Magnoliopsida</taxon>
        <taxon>Liliopsida</taxon>
        <taxon>Poales</taxon>
        <taxon>Poaceae</taxon>
        <taxon>BOP clade</taxon>
        <taxon>Oryzoideae</taxon>
        <taxon>Oryzeae</taxon>
        <taxon>Oryzinae</taxon>
        <taxon>Oryza</taxon>
    </lineage>
</organism>
<dbReference type="AlphaFoldDB" id="A0A0D3HTP8"/>
<keyword evidence="2" id="KW-1185">Reference proteome</keyword>
<dbReference type="PaxDb" id="65489-OBART12G09680.1"/>
<proteinExistence type="predicted"/>
<accession>A0A0D3HTP8</accession>
<name>A0A0D3HTP8_9ORYZ</name>
<dbReference type="Proteomes" id="UP000026960">
    <property type="component" value="Chromosome 12"/>
</dbReference>
<protein>
    <submittedName>
        <fullName evidence="1">Uncharacterized protein</fullName>
    </submittedName>
</protein>
<dbReference type="Gramene" id="OBART12G09680.1">
    <property type="protein sequence ID" value="OBART12G09680.1"/>
    <property type="gene ID" value="OBART12G09680"/>
</dbReference>
<sequence length="110" mass="12625">MATTSDVPEQMRYQIAIPLADHALYYFLGSMGDEEPMEFINVDTNRISFKQSSPCIPDWNIGFKSRPSKLPGWKNWYRPTLEANHQVWYDVGIAQCLALSLAERLNRSSV</sequence>
<reference evidence="1" key="2">
    <citation type="submission" date="2015-03" db="UniProtKB">
        <authorList>
            <consortium name="EnsemblPlants"/>
        </authorList>
    </citation>
    <scope>IDENTIFICATION</scope>
</reference>
<dbReference type="STRING" id="65489.A0A0D3HTP8"/>
<dbReference type="EnsemblPlants" id="OBART12G09680.1">
    <property type="protein sequence ID" value="OBART12G09680.1"/>
    <property type="gene ID" value="OBART12G09680"/>
</dbReference>